<comment type="caution">
    <text evidence="1">The sequence shown here is derived from an EMBL/GenBank/DDBJ whole genome shotgun (WGS) entry which is preliminary data.</text>
</comment>
<gene>
    <name evidence="1" type="ORF">Vadar_011189</name>
</gene>
<dbReference type="Proteomes" id="UP000828048">
    <property type="component" value="Chromosome 5"/>
</dbReference>
<sequence>MAATGAGFFAAVSSPVLPFQVSPTSIKPKYFVSARVTSQQSVQSTEPPPPPSSTTISINGRVEKKKHEAAATVTKRGGDSEEPRLSLKDYFEQSKEMIIRSVDGGPPRWFSPLDCSSRPSNSPLLLFLPGIDGVGLGLTLHHQRLGEIFDVWCLHIPVLDRTPFTGLVDLVEKTVRSENYVSPNRPIYLVGESLGACLALGVAARNPDIDLMLILANPATSFSKSPLQPLIPLMQIMPEQFHLTVPYILSLMTGLPSKMAMATMEKRLPLQQTVGELSEQFGAFSSYISILVDILPRETLLWKLQMIGSASAYANSRLHAVKARTLILSSGKDFVLPSEEEGERLRRTLLKCEIRKFNDSGHALFLEDGVDLVTIIKGTSFYRRARHLDYVSDYMPPTPSEFEKIRETSRWTEMATSPVMLSTLENGRIMRGLGGIPSEGPVLFVGYHMLLGWELTPLVSRFWAERNIILRGIAHPMMFRKLREGKLPELSSFDTFRMMGAVPVSATNFYKLFASKSHVLLYPGGMREALHRKGEEYKLFWPEQSEFVRMAARFGATIIPFGVVGEDDISQVLLDYDDLMKIPYFKAEIADLTDEAVKLRTDIEGEVANQDVHLPIILPKLPGRFYFLFGKPIETKGRKDELRSRDKAHELYLEVKSEVEKCLAFLKEKREHDPYRGLLPRLIFQATHGFDSEVPTFEL</sequence>
<proteinExistence type="predicted"/>
<protein>
    <submittedName>
        <fullName evidence="1">Uncharacterized protein</fullName>
    </submittedName>
</protein>
<accession>A0ACB7XY62</accession>
<name>A0ACB7XY62_9ERIC</name>
<evidence type="ECO:0000313" key="1">
    <source>
        <dbReference type="EMBL" id="KAH7846203.1"/>
    </source>
</evidence>
<keyword evidence="2" id="KW-1185">Reference proteome</keyword>
<reference evidence="1 2" key="1">
    <citation type="journal article" date="2021" name="Hortic Res">
        <title>High-quality reference genome and annotation aids understanding of berry development for evergreen blueberry (Vaccinium darrowii).</title>
        <authorList>
            <person name="Yu J."/>
            <person name="Hulse-Kemp A.M."/>
            <person name="Babiker E."/>
            <person name="Staton M."/>
        </authorList>
    </citation>
    <scope>NUCLEOTIDE SEQUENCE [LARGE SCALE GENOMIC DNA]</scope>
    <source>
        <strain evidence="2">cv. NJ 8807/NJ 8810</strain>
        <tissue evidence="1">Young leaf</tissue>
    </source>
</reference>
<dbReference type="EMBL" id="CM037155">
    <property type="protein sequence ID" value="KAH7846203.1"/>
    <property type="molecule type" value="Genomic_DNA"/>
</dbReference>
<organism evidence="1 2">
    <name type="scientific">Vaccinium darrowii</name>
    <dbReference type="NCBI Taxonomy" id="229202"/>
    <lineage>
        <taxon>Eukaryota</taxon>
        <taxon>Viridiplantae</taxon>
        <taxon>Streptophyta</taxon>
        <taxon>Embryophyta</taxon>
        <taxon>Tracheophyta</taxon>
        <taxon>Spermatophyta</taxon>
        <taxon>Magnoliopsida</taxon>
        <taxon>eudicotyledons</taxon>
        <taxon>Gunneridae</taxon>
        <taxon>Pentapetalae</taxon>
        <taxon>asterids</taxon>
        <taxon>Ericales</taxon>
        <taxon>Ericaceae</taxon>
        <taxon>Vaccinioideae</taxon>
        <taxon>Vaccinieae</taxon>
        <taxon>Vaccinium</taxon>
    </lineage>
</organism>
<evidence type="ECO:0000313" key="2">
    <source>
        <dbReference type="Proteomes" id="UP000828048"/>
    </source>
</evidence>